<name>E6K2A3_PARDN</name>
<proteinExistence type="predicted"/>
<feature type="domain" description="Putative Flp pilus-assembly TadG-like N-terminal" evidence="2">
    <location>
        <begin position="45"/>
        <end position="90"/>
    </location>
</feature>
<dbReference type="Pfam" id="PF13400">
    <property type="entry name" value="Tad"/>
    <property type="match status" value="1"/>
</dbReference>
<dbReference type="HOGENOM" id="CLU_104210_2_0_11"/>
<gene>
    <name evidence="3" type="ORF">HMPREF0620_1576</name>
</gene>
<accession>E6K2A3</accession>
<dbReference type="RefSeq" id="WP_006290785.1">
    <property type="nucleotide sequence ID" value="NZ_AP012333.1"/>
</dbReference>
<reference evidence="3 4" key="1">
    <citation type="submission" date="2010-12" db="EMBL/GenBank/DDBJ databases">
        <authorList>
            <person name="Muzny D."/>
            <person name="Qin X."/>
            <person name="Buhay C."/>
            <person name="Dugan-Rocha S."/>
            <person name="Ding Y."/>
            <person name="Chen G."/>
            <person name="Hawes A."/>
            <person name="Holder M."/>
            <person name="Jhangiani S."/>
            <person name="Johnson A."/>
            <person name="Khan Z."/>
            <person name="Li Z."/>
            <person name="Liu W."/>
            <person name="Liu X."/>
            <person name="Perez L."/>
            <person name="Shen H."/>
            <person name="Wang Q."/>
            <person name="Watt J."/>
            <person name="Xi L."/>
            <person name="Xin Y."/>
            <person name="Zhou J."/>
            <person name="Deng J."/>
            <person name="Jiang H."/>
            <person name="Liu Y."/>
            <person name="Qu J."/>
            <person name="Song X.-Z."/>
            <person name="Zhang L."/>
            <person name="Villasana D."/>
            <person name="Johnson A."/>
            <person name="Liu J."/>
            <person name="Liyanage D."/>
            <person name="Lorensuhewa L."/>
            <person name="Robinson T."/>
            <person name="Song A."/>
            <person name="Song B.-B."/>
            <person name="Dinh H."/>
            <person name="Thornton R."/>
            <person name="Coyle M."/>
            <person name="Francisco L."/>
            <person name="Jackson L."/>
            <person name="Javaid M."/>
            <person name="Korchina V."/>
            <person name="Kovar C."/>
            <person name="Mata R."/>
            <person name="Mathew T."/>
            <person name="Ngo R."/>
            <person name="Nguyen L."/>
            <person name="Nguyen N."/>
            <person name="Okwuonu G."/>
            <person name="Ongeri F."/>
            <person name="Pham C."/>
            <person name="Simmons D."/>
            <person name="Wilczek-Boney K."/>
            <person name="Hale W."/>
            <person name="Jakkamsetti A."/>
            <person name="Pham P."/>
            <person name="Ruth R."/>
            <person name="San Lucas F."/>
            <person name="Warren J."/>
            <person name="Zhang J."/>
            <person name="Zhao Z."/>
            <person name="Zhou C."/>
            <person name="Zhu D."/>
            <person name="Lee S."/>
            <person name="Bess C."/>
            <person name="Blankenburg K."/>
            <person name="Forbes L."/>
            <person name="Fu Q."/>
            <person name="Gubbala S."/>
            <person name="Hirani K."/>
            <person name="Jayaseelan J.C."/>
            <person name="Lara F."/>
            <person name="Munidasa M."/>
            <person name="Palculict T."/>
            <person name="Patil S."/>
            <person name="Pu L.-L."/>
            <person name="Saada N."/>
            <person name="Tang L."/>
            <person name="Weissenberger G."/>
            <person name="Zhu Y."/>
            <person name="Hemphill L."/>
            <person name="Shang Y."/>
            <person name="Youmans B."/>
            <person name="Ayvaz T."/>
            <person name="Ross M."/>
            <person name="Santibanez J."/>
            <person name="Aqrawi P."/>
            <person name="Gross S."/>
            <person name="Joshi V."/>
            <person name="Fowler G."/>
            <person name="Nazareth L."/>
            <person name="Reid J."/>
            <person name="Worley K."/>
            <person name="Petrosino J."/>
            <person name="Highlander S."/>
            <person name="Gibbs R."/>
        </authorList>
    </citation>
    <scope>NUCLEOTIDE SEQUENCE [LARGE SCALE GENOMIC DNA]</scope>
    <source>
        <strain evidence="3 4">DSM 10105</strain>
    </source>
</reference>
<dbReference type="eggNOG" id="ENOG5033B4F">
    <property type="taxonomic scope" value="Bacteria"/>
</dbReference>
<evidence type="ECO:0000256" key="1">
    <source>
        <dbReference type="SAM" id="Phobius"/>
    </source>
</evidence>
<dbReference type="Proteomes" id="UP000004946">
    <property type="component" value="Chromosome"/>
</dbReference>
<dbReference type="NCBIfam" id="TIGR03816">
    <property type="entry name" value="tadE_like_DECH"/>
    <property type="match status" value="1"/>
</dbReference>
<keyword evidence="4" id="KW-1185">Reference proteome</keyword>
<dbReference type="AlphaFoldDB" id="E6K2A3"/>
<dbReference type="InterPro" id="IPR028087">
    <property type="entry name" value="Tad_N"/>
</dbReference>
<organism evidence="3 4">
    <name type="scientific">Parascardovia denticolens DSM 10105 = JCM 12538</name>
    <dbReference type="NCBI Taxonomy" id="864564"/>
    <lineage>
        <taxon>Bacteria</taxon>
        <taxon>Bacillati</taxon>
        <taxon>Actinomycetota</taxon>
        <taxon>Actinomycetes</taxon>
        <taxon>Bifidobacteriales</taxon>
        <taxon>Bifidobacteriaceae</taxon>
        <taxon>Parascardovia</taxon>
    </lineage>
</organism>
<protein>
    <submittedName>
        <fullName evidence="3">TadE-like protein</fullName>
    </submittedName>
</protein>
<keyword evidence="1" id="KW-1133">Transmembrane helix</keyword>
<evidence type="ECO:0000313" key="3">
    <source>
        <dbReference type="EMBL" id="EFT82891.1"/>
    </source>
</evidence>
<comment type="caution">
    <text evidence="3">The sequence shown here is derived from an EMBL/GenBank/DDBJ whole genome shotgun (WGS) entry which is preliminary data.</text>
</comment>
<sequence>MTKESSEGRLSDGRPRLVQASARLAEGWEGVPSRSRKWIRESDRGSGTVVGIGLTALVGFLTVLVVFLGSAFCARADAQNAAQQAALAGAYLVVSPGSAPSNEVCSKAQRIVEANHGRLLRCSLKASDVVVEVGIQPSVGILPQMTAWAKAGPVKCVSRNG</sequence>
<dbReference type="EMBL" id="AEON01000002">
    <property type="protein sequence ID" value="EFT82891.1"/>
    <property type="molecule type" value="Genomic_DNA"/>
</dbReference>
<evidence type="ECO:0000259" key="2">
    <source>
        <dbReference type="Pfam" id="PF13400"/>
    </source>
</evidence>
<dbReference type="InterPro" id="IPR021202">
    <property type="entry name" value="Rv3654c-like"/>
</dbReference>
<evidence type="ECO:0000313" key="4">
    <source>
        <dbReference type="Proteomes" id="UP000004946"/>
    </source>
</evidence>
<feature type="transmembrane region" description="Helical" evidence="1">
    <location>
        <begin position="46"/>
        <end position="72"/>
    </location>
</feature>
<keyword evidence="1" id="KW-0472">Membrane</keyword>
<keyword evidence="1" id="KW-0812">Transmembrane</keyword>